<dbReference type="Proteomes" id="UP000789702">
    <property type="component" value="Unassembled WGS sequence"/>
</dbReference>
<accession>A0ACA9KT24</accession>
<reference evidence="1" key="1">
    <citation type="submission" date="2021-06" db="EMBL/GenBank/DDBJ databases">
        <authorList>
            <person name="Kallberg Y."/>
            <person name="Tangrot J."/>
            <person name="Rosling A."/>
        </authorList>
    </citation>
    <scope>NUCLEOTIDE SEQUENCE</scope>
    <source>
        <strain evidence="1">IL203A</strain>
    </source>
</reference>
<proteinExistence type="predicted"/>
<evidence type="ECO:0000313" key="1">
    <source>
        <dbReference type="EMBL" id="CAG8488722.1"/>
    </source>
</evidence>
<keyword evidence="2" id="KW-1185">Reference proteome</keyword>
<name>A0ACA9KT24_9GLOM</name>
<gene>
    <name evidence="1" type="ORF">DHETER_LOCUS2458</name>
</gene>
<evidence type="ECO:0000313" key="2">
    <source>
        <dbReference type="Proteomes" id="UP000789702"/>
    </source>
</evidence>
<comment type="caution">
    <text evidence="1">The sequence shown here is derived from an EMBL/GenBank/DDBJ whole genome shotgun (WGS) entry which is preliminary data.</text>
</comment>
<organism evidence="1 2">
    <name type="scientific">Dentiscutata heterogama</name>
    <dbReference type="NCBI Taxonomy" id="1316150"/>
    <lineage>
        <taxon>Eukaryota</taxon>
        <taxon>Fungi</taxon>
        <taxon>Fungi incertae sedis</taxon>
        <taxon>Mucoromycota</taxon>
        <taxon>Glomeromycotina</taxon>
        <taxon>Glomeromycetes</taxon>
        <taxon>Diversisporales</taxon>
        <taxon>Gigasporaceae</taxon>
        <taxon>Dentiscutata</taxon>
    </lineage>
</organism>
<protein>
    <submittedName>
        <fullName evidence="1">1544_t:CDS:1</fullName>
    </submittedName>
</protein>
<sequence length="45" mass="5323">MAVHSKEDMIFSYLSDDLLDHCSVDIYNKEDTTFSYFSDNLLDHF</sequence>
<feature type="non-terminal residue" evidence="1">
    <location>
        <position position="45"/>
    </location>
</feature>
<dbReference type="EMBL" id="CAJVPU010001803">
    <property type="protein sequence ID" value="CAG8488722.1"/>
    <property type="molecule type" value="Genomic_DNA"/>
</dbReference>